<feature type="transmembrane region" description="Helical" evidence="3">
    <location>
        <begin position="92"/>
        <end position="115"/>
    </location>
</feature>
<feature type="transmembrane region" description="Helical" evidence="3">
    <location>
        <begin position="263"/>
        <end position="281"/>
    </location>
</feature>
<evidence type="ECO:0000313" key="6">
    <source>
        <dbReference type="Proteomes" id="UP000239203"/>
    </source>
</evidence>
<feature type="transmembrane region" description="Helical" evidence="3">
    <location>
        <begin position="149"/>
        <end position="169"/>
    </location>
</feature>
<name>A0A2S6GYC5_9PSEU</name>
<feature type="transmembrane region" description="Helical" evidence="3">
    <location>
        <begin position="287"/>
        <end position="305"/>
    </location>
</feature>
<feature type="transmembrane region" description="Helical" evidence="3">
    <location>
        <begin position="31"/>
        <end position="51"/>
    </location>
</feature>
<dbReference type="InterPro" id="IPR000620">
    <property type="entry name" value="EamA_dom"/>
</dbReference>
<keyword evidence="3" id="KW-0812">Transmembrane</keyword>
<dbReference type="InterPro" id="IPR037185">
    <property type="entry name" value="EmrE-like"/>
</dbReference>
<organism evidence="5 6">
    <name type="scientific">Actinokineospora auranticolor</name>
    <dbReference type="NCBI Taxonomy" id="155976"/>
    <lineage>
        <taxon>Bacteria</taxon>
        <taxon>Bacillati</taxon>
        <taxon>Actinomycetota</taxon>
        <taxon>Actinomycetes</taxon>
        <taxon>Pseudonocardiales</taxon>
        <taxon>Pseudonocardiaceae</taxon>
        <taxon>Actinokineospora</taxon>
    </lineage>
</organism>
<keyword evidence="3" id="KW-0472">Membrane</keyword>
<feature type="transmembrane region" description="Helical" evidence="3">
    <location>
        <begin position="234"/>
        <end position="251"/>
    </location>
</feature>
<gene>
    <name evidence="5" type="ORF">CLV40_102153</name>
</gene>
<evidence type="ECO:0000313" key="5">
    <source>
        <dbReference type="EMBL" id="PPK70242.1"/>
    </source>
</evidence>
<evidence type="ECO:0000256" key="1">
    <source>
        <dbReference type="ARBA" id="ARBA00007362"/>
    </source>
</evidence>
<dbReference type="Pfam" id="PF00892">
    <property type="entry name" value="EamA"/>
    <property type="match status" value="2"/>
</dbReference>
<sequence>MELLPGPLAGESDGVTAEPQTRPHHTRPNRLAIGGGLLAAAMVGGSVPISGMLAGLPLLLGQSIRYGLGAVLLVLFMRWRGTRIERPRQRDVPALVAVVVVGMLGFNACMITAQGFAEPGLVAAVLGGSPLVLAAVAPLMVGKRPTARTLVGAAVVVSGVVVLSGGGSWTGPGLVLSVLTMLCEAGFTLFAVGVVGRLGAMSVALWTHVVAAVGGAALSAVFEPWRAPTGGEGVALLVVAVMTVVAFAIWYQAVSVLGADRAGVLIGVMPAAGLVVSVAVGAQVLTWVGVAGVFVVGLGCVIGLLTPKARSRRFVASVATRDARVPNRMAGECMEVETS</sequence>
<feature type="transmembrane region" description="Helical" evidence="3">
    <location>
        <begin position="121"/>
        <end position="142"/>
    </location>
</feature>
<proteinExistence type="inferred from homology"/>
<feature type="transmembrane region" description="Helical" evidence="3">
    <location>
        <begin position="63"/>
        <end position="80"/>
    </location>
</feature>
<accession>A0A2S6GYC5</accession>
<evidence type="ECO:0000259" key="4">
    <source>
        <dbReference type="Pfam" id="PF00892"/>
    </source>
</evidence>
<evidence type="ECO:0000256" key="3">
    <source>
        <dbReference type="SAM" id="Phobius"/>
    </source>
</evidence>
<feature type="region of interest" description="Disordered" evidence="2">
    <location>
        <begin position="1"/>
        <end position="28"/>
    </location>
</feature>
<feature type="domain" description="EamA" evidence="4">
    <location>
        <begin position="33"/>
        <end position="164"/>
    </location>
</feature>
<feature type="transmembrane region" description="Helical" evidence="3">
    <location>
        <begin position="175"/>
        <end position="196"/>
    </location>
</feature>
<dbReference type="AlphaFoldDB" id="A0A2S6GYC5"/>
<keyword evidence="3" id="KW-1133">Transmembrane helix</keyword>
<comment type="similarity">
    <text evidence="1">Belongs to the EamA transporter family.</text>
</comment>
<protein>
    <submittedName>
        <fullName evidence="5">Drug/metabolite transporter (DMT)-like permease</fullName>
    </submittedName>
</protein>
<reference evidence="5 6" key="1">
    <citation type="submission" date="2018-02" db="EMBL/GenBank/DDBJ databases">
        <title>Genomic Encyclopedia of Archaeal and Bacterial Type Strains, Phase II (KMG-II): from individual species to whole genera.</title>
        <authorList>
            <person name="Goeker M."/>
        </authorList>
    </citation>
    <scope>NUCLEOTIDE SEQUENCE [LARGE SCALE GENOMIC DNA]</scope>
    <source>
        <strain evidence="5 6">YU 961-1</strain>
    </source>
</reference>
<feature type="transmembrane region" description="Helical" evidence="3">
    <location>
        <begin position="203"/>
        <end position="222"/>
    </location>
</feature>
<dbReference type="Proteomes" id="UP000239203">
    <property type="component" value="Unassembled WGS sequence"/>
</dbReference>
<dbReference type="EMBL" id="PTIX01000002">
    <property type="protein sequence ID" value="PPK70242.1"/>
    <property type="molecule type" value="Genomic_DNA"/>
</dbReference>
<comment type="caution">
    <text evidence="5">The sequence shown here is derived from an EMBL/GenBank/DDBJ whole genome shotgun (WGS) entry which is preliminary data.</text>
</comment>
<evidence type="ECO:0000256" key="2">
    <source>
        <dbReference type="SAM" id="MobiDB-lite"/>
    </source>
</evidence>
<dbReference type="GO" id="GO:0016020">
    <property type="term" value="C:membrane"/>
    <property type="evidence" value="ECO:0007669"/>
    <property type="project" value="InterPro"/>
</dbReference>
<feature type="domain" description="EamA" evidence="4">
    <location>
        <begin position="172"/>
        <end position="302"/>
    </location>
</feature>
<dbReference type="SUPFAM" id="SSF103481">
    <property type="entry name" value="Multidrug resistance efflux transporter EmrE"/>
    <property type="match status" value="2"/>
</dbReference>
<keyword evidence="6" id="KW-1185">Reference proteome</keyword>